<reference evidence="1" key="2">
    <citation type="journal article" date="2015" name="Fish Shellfish Immunol.">
        <title>Early steps in the European eel (Anguilla anguilla)-Vibrio vulnificus interaction in the gills: Role of the RtxA13 toxin.</title>
        <authorList>
            <person name="Callol A."/>
            <person name="Pajuelo D."/>
            <person name="Ebbesson L."/>
            <person name="Teles M."/>
            <person name="MacKenzie S."/>
            <person name="Amaro C."/>
        </authorList>
    </citation>
    <scope>NUCLEOTIDE SEQUENCE</scope>
</reference>
<sequence>MASESVKISRCYPVLCCEACVYFSHSATCRSGLFASTLYIPVVHISNVQYIL</sequence>
<proteinExistence type="predicted"/>
<organism evidence="1">
    <name type="scientific">Anguilla anguilla</name>
    <name type="common">European freshwater eel</name>
    <name type="synonym">Muraena anguilla</name>
    <dbReference type="NCBI Taxonomy" id="7936"/>
    <lineage>
        <taxon>Eukaryota</taxon>
        <taxon>Metazoa</taxon>
        <taxon>Chordata</taxon>
        <taxon>Craniata</taxon>
        <taxon>Vertebrata</taxon>
        <taxon>Euteleostomi</taxon>
        <taxon>Actinopterygii</taxon>
        <taxon>Neopterygii</taxon>
        <taxon>Teleostei</taxon>
        <taxon>Anguilliformes</taxon>
        <taxon>Anguillidae</taxon>
        <taxon>Anguilla</taxon>
    </lineage>
</organism>
<dbReference type="EMBL" id="GBXM01055111">
    <property type="protein sequence ID" value="JAH53466.1"/>
    <property type="molecule type" value="Transcribed_RNA"/>
</dbReference>
<evidence type="ECO:0000313" key="1">
    <source>
        <dbReference type="EMBL" id="JAH53466.1"/>
    </source>
</evidence>
<protein>
    <submittedName>
        <fullName evidence="1">Uncharacterized protein</fullName>
    </submittedName>
</protein>
<dbReference type="AlphaFoldDB" id="A0A0E9TIP8"/>
<name>A0A0E9TIP8_ANGAN</name>
<reference evidence="1" key="1">
    <citation type="submission" date="2014-11" db="EMBL/GenBank/DDBJ databases">
        <authorList>
            <person name="Amaro Gonzalez C."/>
        </authorList>
    </citation>
    <scope>NUCLEOTIDE SEQUENCE</scope>
</reference>
<accession>A0A0E9TIP8</accession>